<name>A0ABS5FRY0_9BRAD</name>
<evidence type="ECO:0008006" key="3">
    <source>
        <dbReference type="Google" id="ProtNLM"/>
    </source>
</evidence>
<keyword evidence="2" id="KW-1185">Reference proteome</keyword>
<reference evidence="2" key="1">
    <citation type="journal article" date="2021" name="ISME J.">
        <title>Evolutionary origin and ecological implication of a unique nif island in free-living Bradyrhizobium lineages.</title>
        <authorList>
            <person name="Tao J."/>
        </authorList>
    </citation>
    <scope>NUCLEOTIDE SEQUENCE [LARGE SCALE GENOMIC DNA]</scope>
    <source>
        <strain evidence="2">SZCCT0434</strain>
    </source>
</reference>
<organism evidence="1 2">
    <name type="scientific">Bradyrhizobium jicamae</name>
    <dbReference type="NCBI Taxonomy" id="280332"/>
    <lineage>
        <taxon>Bacteria</taxon>
        <taxon>Pseudomonadati</taxon>
        <taxon>Pseudomonadota</taxon>
        <taxon>Alphaproteobacteria</taxon>
        <taxon>Hyphomicrobiales</taxon>
        <taxon>Nitrobacteraceae</taxon>
        <taxon>Bradyrhizobium</taxon>
    </lineage>
</organism>
<protein>
    <recommendedName>
        <fullName evidence="3">DUF4347 domain-containing protein</fullName>
    </recommendedName>
</protein>
<dbReference type="Proteomes" id="UP001315278">
    <property type="component" value="Unassembled WGS sequence"/>
</dbReference>
<dbReference type="RefSeq" id="WP_212397247.1">
    <property type="nucleotide sequence ID" value="NZ_JAFCJH010000038.1"/>
</dbReference>
<proteinExistence type="predicted"/>
<accession>A0ABS5FRY0</accession>
<gene>
    <name evidence="1" type="ORF">JQ615_28710</name>
</gene>
<dbReference type="EMBL" id="JAFCJH010000038">
    <property type="protein sequence ID" value="MBR0799374.1"/>
    <property type="molecule type" value="Genomic_DNA"/>
</dbReference>
<evidence type="ECO:0000313" key="2">
    <source>
        <dbReference type="Proteomes" id="UP001315278"/>
    </source>
</evidence>
<comment type="caution">
    <text evidence="1">The sequence shown here is derived from an EMBL/GenBank/DDBJ whole genome shotgun (WGS) entry which is preliminary data.</text>
</comment>
<evidence type="ECO:0000313" key="1">
    <source>
        <dbReference type="EMBL" id="MBR0799374.1"/>
    </source>
</evidence>
<sequence>MGYKLWASTNGAPILVCTDAPPTSDIKDRDDSKYKGRVDFDWNYAVRFKLLSELVTFMRGLPNKCSRLAIMAHGWDGLIDIESVNPSAALSTQAQSDQLLKDGALTVPNIAKFKANLSLINDFLEPNSYLLFMACKMASHTAGAELLMEISKIVTNANIVGYTRIGTAYQVKSVKSCDYPGMKVGDYAGPATDDADLFKRKEALLSAPFADENNLYAKVARGGKLIKDPEPEYAPGVSLAGTHWVERLIGSWSLEIGDWKGVVVFEGSVAAGSGKSNWREAPGAFQHKGNWTRVGQTTEITFQFDTDQPGWKRLFRVKVDAASNNGDITIDKVPHGFFKLVDDLRSD</sequence>